<dbReference type="Proteomes" id="UP001291623">
    <property type="component" value="Unassembled WGS sequence"/>
</dbReference>
<protein>
    <submittedName>
        <fullName evidence="1">Uncharacterized protein</fullName>
    </submittedName>
</protein>
<keyword evidence="2" id="KW-1185">Reference proteome</keyword>
<accession>A0AAE1QUM1</accession>
<comment type="caution">
    <text evidence="1">The sequence shown here is derived from an EMBL/GenBank/DDBJ whole genome shotgun (WGS) entry which is preliminary data.</text>
</comment>
<name>A0AAE1QUM1_9SOLA</name>
<dbReference type="EMBL" id="JAVYJV010000023">
    <property type="protein sequence ID" value="KAK4339995.1"/>
    <property type="molecule type" value="Genomic_DNA"/>
</dbReference>
<sequence length="93" mass="11045">MLFRVLDLAGVCDVFYSFFRQFRASDLAGVCTPDYWIRAQVERSSFEILERRLGLQGELPMTSQHWISIYPFYFCLLYFRQFALSTQTCNHIL</sequence>
<gene>
    <name evidence="1" type="ORF">RND71_041457</name>
</gene>
<proteinExistence type="predicted"/>
<organism evidence="1 2">
    <name type="scientific">Anisodus tanguticus</name>
    <dbReference type="NCBI Taxonomy" id="243964"/>
    <lineage>
        <taxon>Eukaryota</taxon>
        <taxon>Viridiplantae</taxon>
        <taxon>Streptophyta</taxon>
        <taxon>Embryophyta</taxon>
        <taxon>Tracheophyta</taxon>
        <taxon>Spermatophyta</taxon>
        <taxon>Magnoliopsida</taxon>
        <taxon>eudicotyledons</taxon>
        <taxon>Gunneridae</taxon>
        <taxon>Pentapetalae</taxon>
        <taxon>asterids</taxon>
        <taxon>lamiids</taxon>
        <taxon>Solanales</taxon>
        <taxon>Solanaceae</taxon>
        <taxon>Solanoideae</taxon>
        <taxon>Hyoscyameae</taxon>
        <taxon>Anisodus</taxon>
    </lineage>
</organism>
<reference evidence="1" key="1">
    <citation type="submission" date="2023-12" db="EMBL/GenBank/DDBJ databases">
        <title>Genome assembly of Anisodus tanguticus.</title>
        <authorList>
            <person name="Wang Y.-J."/>
        </authorList>
    </citation>
    <scope>NUCLEOTIDE SEQUENCE</scope>
    <source>
        <strain evidence="1">KB-2021</strain>
        <tissue evidence="1">Leaf</tissue>
    </source>
</reference>
<dbReference type="AlphaFoldDB" id="A0AAE1QUM1"/>
<evidence type="ECO:0000313" key="2">
    <source>
        <dbReference type="Proteomes" id="UP001291623"/>
    </source>
</evidence>
<evidence type="ECO:0000313" key="1">
    <source>
        <dbReference type="EMBL" id="KAK4339995.1"/>
    </source>
</evidence>